<feature type="domain" description="Sigma-54 factor interaction" evidence="17">
    <location>
        <begin position="142"/>
        <end position="372"/>
    </location>
</feature>
<name>A0A517SFH9_9PLAN</name>
<dbReference type="GO" id="GO:0005524">
    <property type="term" value="F:ATP binding"/>
    <property type="evidence" value="ECO:0007669"/>
    <property type="project" value="UniProtKB-KW"/>
</dbReference>
<dbReference type="Pfam" id="PF25601">
    <property type="entry name" value="AAA_lid_14"/>
    <property type="match status" value="1"/>
</dbReference>
<dbReference type="InterPro" id="IPR003593">
    <property type="entry name" value="AAA+_ATPase"/>
</dbReference>
<evidence type="ECO:0000256" key="12">
    <source>
        <dbReference type="ARBA" id="ARBA00023163"/>
    </source>
</evidence>
<evidence type="ECO:0000256" key="3">
    <source>
        <dbReference type="ARBA" id="ARBA00022490"/>
    </source>
</evidence>
<keyword evidence="10" id="KW-0238">DNA-binding</keyword>
<dbReference type="OrthoDB" id="9803970at2"/>
<dbReference type="FunCoup" id="A0A517SFH9">
    <property type="interactions" value="218"/>
</dbReference>
<keyword evidence="5 16" id="KW-0597">Phosphoprotein</keyword>
<keyword evidence="6" id="KW-0547">Nucleotide-binding</keyword>
<keyword evidence="13" id="KW-0535">Nitrogen fixation</keyword>
<dbReference type="Gene3D" id="3.40.50.300">
    <property type="entry name" value="P-loop containing nucleotide triphosphate hydrolases"/>
    <property type="match status" value="1"/>
</dbReference>
<dbReference type="KEGG" id="ccos:Pan44_28880"/>
<feature type="domain" description="Response regulatory" evidence="18">
    <location>
        <begin position="3"/>
        <end position="117"/>
    </location>
</feature>
<dbReference type="SUPFAM" id="SSF52540">
    <property type="entry name" value="P-loop containing nucleoside triphosphate hydrolases"/>
    <property type="match status" value="1"/>
</dbReference>
<dbReference type="InterPro" id="IPR011006">
    <property type="entry name" value="CheY-like_superfamily"/>
</dbReference>
<evidence type="ECO:0000256" key="1">
    <source>
        <dbReference type="ARBA" id="ARBA00004496"/>
    </source>
</evidence>
<keyword evidence="9" id="KW-0805">Transcription regulation</keyword>
<keyword evidence="20" id="KW-1185">Reference proteome</keyword>
<evidence type="ECO:0000256" key="16">
    <source>
        <dbReference type="PROSITE-ProRule" id="PRU00169"/>
    </source>
</evidence>
<dbReference type="CDD" id="cd00009">
    <property type="entry name" value="AAA"/>
    <property type="match status" value="1"/>
</dbReference>
<dbReference type="PRINTS" id="PR01590">
    <property type="entry name" value="HTHFIS"/>
</dbReference>
<dbReference type="Pfam" id="PF00158">
    <property type="entry name" value="Sigma54_activat"/>
    <property type="match status" value="1"/>
</dbReference>
<dbReference type="InterPro" id="IPR058031">
    <property type="entry name" value="AAA_lid_NorR"/>
</dbReference>
<organism evidence="19 20">
    <name type="scientific">Caulifigura coniformis</name>
    <dbReference type="NCBI Taxonomy" id="2527983"/>
    <lineage>
        <taxon>Bacteria</taxon>
        <taxon>Pseudomonadati</taxon>
        <taxon>Planctomycetota</taxon>
        <taxon>Planctomycetia</taxon>
        <taxon>Planctomycetales</taxon>
        <taxon>Planctomycetaceae</taxon>
        <taxon>Caulifigura</taxon>
    </lineage>
</organism>
<evidence type="ECO:0000256" key="8">
    <source>
        <dbReference type="ARBA" id="ARBA00023012"/>
    </source>
</evidence>
<sequence>MPTVLVVDDDRTVTHLVERALAETSISVVTTRTAEEGLSLVRSAHPDVVLLDIMLPGTSGLDVFHQIQEVDRRLPVIFITAGAGSETAIQAMQLGAYDYVAKPLDVAQLRTLVNKALETRRMMSVPVALPVSAGEESSGDLFVGRSAEMLEVFKSVGRVARQNVTVLIRGESGAGKELVARALYQHSDRREAPIMAVNCAALPDTLLESELFGHEKGSFTGADRRRIGKFEQCNGGTLFLDEVGDMSPLVQGKVLRLLQEQRFERVGGNETIQTNVRLIAATNRNLEEMVEAGSFRADLFYRLNGVTIFLPSLKDRREDVPLLLRHFLTAASRELSKPEIEGISPEALELLIAYDWPGNVRELQSIVRQSVLKATGPVIVPEFLPPEVHGVTTGREVGLAADGQPEIDLKAFVERRLGSNSTDLYAEAVEVMERFLFTRVLRETGGNQSRAAEILGITRGKVRDRIAAFNISVDTNVSIDEN</sequence>
<dbReference type="FunFam" id="3.40.50.300:FF:000006">
    <property type="entry name" value="DNA-binding transcriptional regulator NtrC"/>
    <property type="match status" value="1"/>
</dbReference>
<gene>
    <name evidence="19" type="primary">glnG</name>
    <name evidence="19" type="ORF">Pan44_28880</name>
</gene>
<dbReference type="InterPro" id="IPR025662">
    <property type="entry name" value="Sigma_54_int_dom_ATP-bd_1"/>
</dbReference>
<reference evidence="19 20" key="1">
    <citation type="submission" date="2019-02" db="EMBL/GenBank/DDBJ databases">
        <title>Deep-cultivation of Planctomycetes and their phenomic and genomic characterization uncovers novel biology.</title>
        <authorList>
            <person name="Wiegand S."/>
            <person name="Jogler M."/>
            <person name="Boedeker C."/>
            <person name="Pinto D."/>
            <person name="Vollmers J."/>
            <person name="Rivas-Marin E."/>
            <person name="Kohn T."/>
            <person name="Peeters S.H."/>
            <person name="Heuer A."/>
            <person name="Rast P."/>
            <person name="Oberbeckmann S."/>
            <person name="Bunk B."/>
            <person name="Jeske O."/>
            <person name="Meyerdierks A."/>
            <person name="Storesund J.E."/>
            <person name="Kallscheuer N."/>
            <person name="Luecker S."/>
            <person name="Lage O.M."/>
            <person name="Pohl T."/>
            <person name="Merkel B.J."/>
            <person name="Hornburger P."/>
            <person name="Mueller R.-W."/>
            <person name="Bruemmer F."/>
            <person name="Labrenz M."/>
            <person name="Spormann A.M."/>
            <person name="Op den Camp H."/>
            <person name="Overmann J."/>
            <person name="Amann R."/>
            <person name="Jetten M.S.M."/>
            <person name="Mascher T."/>
            <person name="Medema M.H."/>
            <person name="Devos D.P."/>
            <person name="Kaster A.-K."/>
            <person name="Ovreas L."/>
            <person name="Rohde M."/>
            <person name="Galperin M.Y."/>
            <person name="Jogler C."/>
        </authorList>
    </citation>
    <scope>NUCLEOTIDE SEQUENCE [LARGE SCALE GENOMIC DNA]</scope>
    <source>
        <strain evidence="19 20">Pan44</strain>
    </source>
</reference>
<dbReference type="SMART" id="SM00448">
    <property type="entry name" value="REC"/>
    <property type="match status" value="1"/>
</dbReference>
<dbReference type="GO" id="GO:0006355">
    <property type="term" value="P:regulation of DNA-templated transcription"/>
    <property type="evidence" value="ECO:0007669"/>
    <property type="project" value="InterPro"/>
</dbReference>
<dbReference type="GO" id="GO:0043565">
    <property type="term" value="F:sequence-specific DNA binding"/>
    <property type="evidence" value="ECO:0007669"/>
    <property type="project" value="InterPro"/>
</dbReference>
<evidence type="ECO:0000256" key="2">
    <source>
        <dbReference type="ARBA" id="ARBA00019059"/>
    </source>
</evidence>
<evidence type="ECO:0000256" key="15">
    <source>
        <dbReference type="ARBA" id="ARBA00031910"/>
    </source>
</evidence>
<evidence type="ECO:0000256" key="11">
    <source>
        <dbReference type="ARBA" id="ARBA00023159"/>
    </source>
</evidence>
<evidence type="ECO:0000256" key="10">
    <source>
        <dbReference type="ARBA" id="ARBA00023125"/>
    </source>
</evidence>
<dbReference type="InterPro" id="IPR001789">
    <property type="entry name" value="Sig_transdc_resp-reg_receiver"/>
</dbReference>
<evidence type="ECO:0000256" key="13">
    <source>
        <dbReference type="ARBA" id="ARBA00023231"/>
    </source>
</evidence>
<evidence type="ECO:0000256" key="14">
    <source>
        <dbReference type="ARBA" id="ARBA00029881"/>
    </source>
</evidence>
<evidence type="ECO:0000259" key="18">
    <source>
        <dbReference type="PROSITE" id="PS50110"/>
    </source>
</evidence>
<comment type="subcellular location">
    <subcellularLocation>
        <location evidence="1">Cytoplasm</location>
    </subcellularLocation>
</comment>
<accession>A0A517SFH9</accession>
<evidence type="ECO:0000256" key="4">
    <source>
        <dbReference type="ARBA" id="ARBA00022491"/>
    </source>
</evidence>
<dbReference type="PROSITE" id="PS50045">
    <property type="entry name" value="SIGMA54_INTERACT_4"/>
    <property type="match status" value="1"/>
</dbReference>
<evidence type="ECO:0000256" key="9">
    <source>
        <dbReference type="ARBA" id="ARBA00023015"/>
    </source>
</evidence>
<dbReference type="RefSeq" id="WP_145030672.1">
    <property type="nucleotide sequence ID" value="NZ_CP036271.1"/>
</dbReference>
<dbReference type="Pfam" id="PF00072">
    <property type="entry name" value="Response_reg"/>
    <property type="match status" value="1"/>
</dbReference>
<dbReference type="InterPro" id="IPR009057">
    <property type="entry name" value="Homeodomain-like_sf"/>
</dbReference>
<keyword evidence="12" id="KW-0804">Transcription</keyword>
<proteinExistence type="predicted"/>
<dbReference type="Proteomes" id="UP000315700">
    <property type="component" value="Chromosome"/>
</dbReference>
<feature type="modified residue" description="4-aspartylphosphate" evidence="16">
    <location>
        <position position="52"/>
    </location>
</feature>
<evidence type="ECO:0000313" key="20">
    <source>
        <dbReference type="Proteomes" id="UP000315700"/>
    </source>
</evidence>
<dbReference type="InParanoid" id="A0A517SFH9"/>
<dbReference type="Gene3D" id="1.10.10.60">
    <property type="entry name" value="Homeodomain-like"/>
    <property type="match status" value="1"/>
</dbReference>
<dbReference type="GO" id="GO:0005737">
    <property type="term" value="C:cytoplasm"/>
    <property type="evidence" value="ECO:0007669"/>
    <property type="project" value="UniProtKB-SubCell"/>
</dbReference>
<dbReference type="Pfam" id="PF02954">
    <property type="entry name" value="HTH_8"/>
    <property type="match status" value="1"/>
</dbReference>
<dbReference type="PROSITE" id="PS50110">
    <property type="entry name" value="RESPONSE_REGULATORY"/>
    <property type="match status" value="1"/>
</dbReference>
<dbReference type="SUPFAM" id="SSF46689">
    <property type="entry name" value="Homeodomain-like"/>
    <property type="match status" value="1"/>
</dbReference>
<dbReference type="PANTHER" id="PTHR32071:SF95">
    <property type="entry name" value="DNA-BINDING TRANSCRIPTIONAL REGULATOR NTRC"/>
    <property type="match status" value="1"/>
</dbReference>
<evidence type="ECO:0000259" key="17">
    <source>
        <dbReference type="PROSITE" id="PS50045"/>
    </source>
</evidence>
<dbReference type="PANTHER" id="PTHR32071">
    <property type="entry name" value="TRANSCRIPTIONAL REGULATORY PROTEIN"/>
    <property type="match status" value="1"/>
</dbReference>
<dbReference type="InterPro" id="IPR002078">
    <property type="entry name" value="Sigma_54_int"/>
</dbReference>
<keyword evidence="8" id="KW-0902">Two-component regulatory system</keyword>
<dbReference type="EMBL" id="CP036271">
    <property type="protein sequence ID" value="QDT54850.1"/>
    <property type="molecule type" value="Genomic_DNA"/>
</dbReference>
<dbReference type="SMART" id="SM00382">
    <property type="entry name" value="AAA"/>
    <property type="match status" value="1"/>
</dbReference>
<evidence type="ECO:0000313" key="19">
    <source>
        <dbReference type="EMBL" id="QDT54850.1"/>
    </source>
</evidence>
<dbReference type="GO" id="GO:0000160">
    <property type="term" value="P:phosphorelay signal transduction system"/>
    <property type="evidence" value="ECO:0007669"/>
    <property type="project" value="UniProtKB-KW"/>
</dbReference>
<dbReference type="PROSITE" id="PS00675">
    <property type="entry name" value="SIGMA54_INTERACT_1"/>
    <property type="match status" value="1"/>
</dbReference>
<dbReference type="Gene3D" id="1.10.8.60">
    <property type="match status" value="1"/>
</dbReference>
<evidence type="ECO:0000256" key="7">
    <source>
        <dbReference type="ARBA" id="ARBA00022840"/>
    </source>
</evidence>
<keyword evidence="4" id="KW-0678">Repressor</keyword>
<protein>
    <recommendedName>
        <fullName evidence="2">DNA-binding transcriptional regulator NtrC</fullName>
    </recommendedName>
    <alternativeName>
        <fullName evidence="14">Nitrogen regulation protein NR(I)</fullName>
    </alternativeName>
    <alternativeName>
        <fullName evidence="15">Nitrogen regulator I</fullName>
    </alternativeName>
</protein>
<dbReference type="Gene3D" id="3.40.50.2300">
    <property type="match status" value="1"/>
</dbReference>
<keyword evidence="7" id="KW-0067">ATP-binding</keyword>
<evidence type="ECO:0000256" key="6">
    <source>
        <dbReference type="ARBA" id="ARBA00022741"/>
    </source>
</evidence>
<dbReference type="SUPFAM" id="SSF52172">
    <property type="entry name" value="CheY-like"/>
    <property type="match status" value="1"/>
</dbReference>
<evidence type="ECO:0000256" key="5">
    <source>
        <dbReference type="ARBA" id="ARBA00022553"/>
    </source>
</evidence>
<keyword evidence="11" id="KW-0010">Activator</keyword>
<dbReference type="CDD" id="cd00156">
    <property type="entry name" value="REC"/>
    <property type="match status" value="1"/>
</dbReference>
<dbReference type="InterPro" id="IPR002197">
    <property type="entry name" value="HTH_Fis"/>
</dbReference>
<keyword evidence="3" id="KW-0963">Cytoplasm</keyword>
<dbReference type="InterPro" id="IPR027417">
    <property type="entry name" value="P-loop_NTPase"/>
</dbReference>
<dbReference type="AlphaFoldDB" id="A0A517SFH9"/>